<dbReference type="AlphaFoldDB" id="A0A1Z5J3E1"/>
<comment type="caution">
    <text evidence="2">The sequence shown here is derived from an EMBL/GenBank/DDBJ whole genome shotgun (WGS) entry which is preliminary data.</text>
</comment>
<gene>
    <name evidence="2" type="ORF">IWT5_01729</name>
</gene>
<keyword evidence="1" id="KW-0812">Transmembrane</keyword>
<feature type="transmembrane region" description="Helical" evidence="1">
    <location>
        <begin position="7"/>
        <end position="28"/>
    </location>
</feature>
<dbReference type="NCBIfam" id="NF033218">
    <property type="entry name" value="anchor_AmaP"/>
    <property type="match status" value="1"/>
</dbReference>
<keyword evidence="1" id="KW-1133">Transmembrane helix</keyword>
<protein>
    <recommendedName>
        <fullName evidence="4">Alkaline shock response membrane anchor protein AmaP</fullName>
    </recommendedName>
</protein>
<evidence type="ECO:0000313" key="3">
    <source>
        <dbReference type="Proteomes" id="UP000223370"/>
    </source>
</evidence>
<keyword evidence="3" id="KW-1185">Reference proteome</keyword>
<sequence length="185" mass="21050">MQTLTKTGLAILIILAIPLSLGLMLHNWSVVGEPLHLGFIDSGTMQSISQNYLFWGGLVLAVILVALLFVIIAWPKTFQLYRTRHNNGQLRITKKAIDNFTLSSLRHEPFISDPKVTTKLSQKRLKIKIHGTLRSSPNATLQSKQFAEKLEQDLKQLLGIDHDRKIDIHLTDFKRNRQSNHPRVV</sequence>
<evidence type="ECO:0000256" key="1">
    <source>
        <dbReference type="SAM" id="Phobius"/>
    </source>
</evidence>
<organism evidence="2 3">
    <name type="scientific">Secundilactobacillus silagincola</name>
    <dbReference type="NCBI Taxonomy" id="1714681"/>
    <lineage>
        <taxon>Bacteria</taxon>
        <taxon>Bacillati</taxon>
        <taxon>Bacillota</taxon>
        <taxon>Bacilli</taxon>
        <taxon>Lactobacillales</taxon>
        <taxon>Lactobacillaceae</taxon>
        <taxon>Secundilactobacillus</taxon>
    </lineage>
</organism>
<dbReference type="RefSeq" id="WP_098825429.1">
    <property type="nucleotide sequence ID" value="NZ_BCMJ01000006.1"/>
</dbReference>
<dbReference type="OrthoDB" id="2248624at2"/>
<accession>A0A1Z5J3E1</accession>
<name>A0A1Z5J3E1_9LACO</name>
<dbReference type="Proteomes" id="UP000223370">
    <property type="component" value="Unassembled WGS sequence"/>
</dbReference>
<proteinExistence type="predicted"/>
<dbReference type="EMBL" id="BCMJ01000006">
    <property type="protein sequence ID" value="GAX08574.1"/>
    <property type="molecule type" value="Genomic_DNA"/>
</dbReference>
<keyword evidence="1" id="KW-0472">Membrane</keyword>
<evidence type="ECO:0008006" key="4">
    <source>
        <dbReference type="Google" id="ProtNLM"/>
    </source>
</evidence>
<feature type="transmembrane region" description="Helical" evidence="1">
    <location>
        <begin position="52"/>
        <end position="74"/>
    </location>
</feature>
<reference evidence="2 3" key="1">
    <citation type="submission" date="2015-11" db="EMBL/GenBank/DDBJ databases">
        <title>Draft genome sequences of new species of the genus Lactobacillus isolated from orchardgrass silage.</title>
        <authorList>
            <person name="Tohno M."/>
            <person name="Tanizawa Y."/>
            <person name="Arita M."/>
        </authorList>
    </citation>
    <scope>NUCLEOTIDE SEQUENCE [LARGE SCALE GENOMIC DNA]</scope>
    <source>
        <strain evidence="2 3">IWT5</strain>
    </source>
</reference>
<evidence type="ECO:0000313" key="2">
    <source>
        <dbReference type="EMBL" id="GAX08574.1"/>
    </source>
</evidence>